<dbReference type="InterPro" id="IPR029058">
    <property type="entry name" value="AB_hydrolase_fold"/>
</dbReference>
<comment type="caution">
    <text evidence="3">The sequence shown here is derived from an EMBL/GenBank/DDBJ whole genome shotgun (WGS) entry which is preliminary data.</text>
</comment>
<feature type="compositionally biased region" description="Low complexity" evidence="1">
    <location>
        <begin position="464"/>
        <end position="493"/>
    </location>
</feature>
<dbReference type="Proteomes" id="UP000436181">
    <property type="component" value="Unassembled WGS sequence"/>
</dbReference>
<keyword evidence="4" id="KW-1185">Reference proteome</keyword>
<keyword evidence="2" id="KW-0732">Signal</keyword>
<evidence type="ECO:0000313" key="4">
    <source>
        <dbReference type="Proteomes" id="UP000436181"/>
    </source>
</evidence>
<dbReference type="RefSeq" id="WP_151844191.1">
    <property type="nucleotide sequence ID" value="NZ_WBZJ01000001.1"/>
</dbReference>
<dbReference type="SUPFAM" id="SSF53474">
    <property type="entry name" value="alpha/beta-Hydrolases"/>
    <property type="match status" value="1"/>
</dbReference>
<evidence type="ECO:0000313" key="3">
    <source>
        <dbReference type="EMBL" id="KAB3523534.1"/>
    </source>
</evidence>
<gene>
    <name evidence="3" type="ORF">F8377_05350</name>
</gene>
<organism evidence="3 4">
    <name type="scientific">Corynebacterium zhongnanshanii</name>
    <dbReference type="NCBI Taxonomy" id="2768834"/>
    <lineage>
        <taxon>Bacteria</taxon>
        <taxon>Bacillati</taxon>
        <taxon>Actinomycetota</taxon>
        <taxon>Actinomycetes</taxon>
        <taxon>Mycobacteriales</taxon>
        <taxon>Corynebacteriaceae</taxon>
        <taxon>Corynebacterium</taxon>
    </lineage>
</organism>
<feature type="chain" id="PRO_5046222427" evidence="2">
    <location>
        <begin position="43"/>
        <end position="528"/>
    </location>
</feature>
<sequence>MKRRTTTNVRHRSSSRSLGLRLCAAVSVPLFAAAAFAPAANAANASDIGSLQSITALSSQGAAPVVVRGQSDDFYNIHDVNPTTPGEILRKKETAYNRLMGDADFNLPDKATKIMYTTTTQHGDLVPVTGYVVEPNVEWKGPGPRPTLVVGRGTVGQGDQCAPSRQWPLDNQPDPITAGRLVNLEGLYDWVFLNQGVRVVVTDYVGMGTEPVHTYMNRLDQAHAMADAARAARNLVGAENFGKIGFYGHSQGGGASAAAVEEVSTYAKDLDVAGAYASAPPADLNEVQKNIDGSDLVGAIGFSINGLLARYPELRPILDQHLSAKGKEVLEDLKTTCTDEIEDKYGNQTTSQWTNSGKSLDEIVADSPEAQKAMDDQLIGKGVNAAPIMIISGRYDQNVEYKQAKTLARKWCEKGGKVVYRDDILPEIGKYNHFIQAISGGAFGFGFMLDRFRGVPVSGECQISDDAAPGGAGSSPTGSAEASSALSAAGSLERPAAGSAQASSDGRAAQAIGSLFRKGSGGSSLGSS</sequence>
<proteinExistence type="predicted"/>
<evidence type="ECO:0000256" key="2">
    <source>
        <dbReference type="SAM" id="SignalP"/>
    </source>
</evidence>
<name>A0ABQ6VGJ8_9CORY</name>
<feature type="region of interest" description="Disordered" evidence="1">
    <location>
        <begin position="463"/>
        <end position="505"/>
    </location>
</feature>
<accession>A0ABQ6VGJ8</accession>
<dbReference type="EMBL" id="WBZJ01000001">
    <property type="protein sequence ID" value="KAB3523534.1"/>
    <property type="molecule type" value="Genomic_DNA"/>
</dbReference>
<dbReference type="Pfam" id="PF03583">
    <property type="entry name" value="LIP"/>
    <property type="match status" value="1"/>
</dbReference>
<reference evidence="3 4" key="1">
    <citation type="submission" date="2019-10" db="EMBL/GenBank/DDBJ databases">
        <title>Corynebacterium sp novel species isolated from the respiratory tract of Marmot.</title>
        <authorList>
            <person name="Zhang G."/>
        </authorList>
    </citation>
    <scope>NUCLEOTIDE SEQUENCE [LARGE SCALE GENOMIC DNA]</scope>
    <source>
        <strain evidence="3 4">336</strain>
    </source>
</reference>
<dbReference type="InterPro" id="IPR005152">
    <property type="entry name" value="Lipase_secreted"/>
</dbReference>
<dbReference type="Gene3D" id="3.40.50.1820">
    <property type="entry name" value="alpha/beta hydrolase"/>
    <property type="match status" value="1"/>
</dbReference>
<evidence type="ECO:0000256" key="1">
    <source>
        <dbReference type="SAM" id="MobiDB-lite"/>
    </source>
</evidence>
<protein>
    <submittedName>
        <fullName evidence="3">Lipase</fullName>
    </submittedName>
</protein>
<dbReference type="PANTHER" id="PTHR34853:SF1">
    <property type="entry name" value="LIPASE 5"/>
    <property type="match status" value="1"/>
</dbReference>
<feature type="signal peptide" evidence="2">
    <location>
        <begin position="1"/>
        <end position="42"/>
    </location>
</feature>
<dbReference type="PANTHER" id="PTHR34853">
    <property type="match status" value="1"/>
</dbReference>
<dbReference type="Gene3D" id="1.10.260.130">
    <property type="match status" value="1"/>
</dbReference>